<evidence type="ECO:0000256" key="7">
    <source>
        <dbReference type="ARBA" id="ARBA00022833"/>
    </source>
</evidence>
<keyword evidence="9 10" id="KW-0342">GTP-binding</keyword>
<feature type="binding site" evidence="10">
    <location>
        <position position="263"/>
    </location>
    <ligand>
        <name>Zn(2+)</name>
        <dbReference type="ChEBI" id="CHEBI:29105"/>
    </ligand>
</feature>
<keyword evidence="2 10" id="KW-0690">Ribosome biogenesis</keyword>
<dbReference type="PANTHER" id="PTHR32120:SF11">
    <property type="entry name" value="SMALL RIBOSOMAL SUBUNIT BIOGENESIS GTPASE RSGA 1, MITOCHONDRIAL-RELATED"/>
    <property type="match status" value="1"/>
</dbReference>
<dbReference type="InterPro" id="IPR030378">
    <property type="entry name" value="G_CP_dom"/>
</dbReference>
<comment type="cofactor">
    <cofactor evidence="10">
        <name>Zn(2+)</name>
        <dbReference type="ChEBI" id="CHEBI:29105"/>
    </cofactor>
    <text evidence="10">Binds 1 zinc ion per subunit.</text>
</comment>
<dbReference type="Pfam" id="PF16745">
    <property type="entry name" value="RsgA_N"/>
    <property type="match status" value="1"/>
</dbReference>
<organism evidence="13 14">
    <name type="scientific">Hydrogenibacillus schlegelii</name>
    <name type="common">Bacillus schlegelii</name>
    <dbReference type="NCBI Taxonomy" id="1484"/>
    <lineage>
        <taxon>Bacteria</taxon>
        <taxon>Bacillati</taxon>
        <taxon>Bacillota</taxon>
        <taxon>Bacilli</taxon>
        <taxon>Bacillales</taxon>
        <taxon>Bacillales Family X. Incertae Sedis</taxon>
        <taxon>Hydrogenibacillus</taxon>
    </lineage>
</organism>
<comment type="caution">
    <text evidence="13">The sequence shown here is derived from an EMBL/GenBank/DDBJ whole genome shotgun (WGS) entry which is preliminary data.</text>
</comment>
<feature type="domain" description="CP-type G" evidence="12">
    <location>
        <begin position="66"/>
        <end position="235"/>
    </location>
</feature>
<dbReference type="Proteomes" id="UP000243024">
    <property type="component" value="Unassembled WGS sequence"/>
</dbReference>
<dbReference type="HAMAP" id="MF_01820">
    <property type="entry name" value="GTPase_RsgA"/>
    <property type="match status" value="1"/>
</dbReference>
<dbReference type="Gene3D" id="2.40.50.140">
    <property type="entry name" value="Nucleic acid-binding proteins"/>
    <property type="match status" value="1"/>
</dbReference>
<dbReference type="EMBL" id="JXBB01000005">
    <property type="protein sequence ID" value="OAR05096.1"/>
    <property type="molecule type" value="Genomic_DNA"/>
</dbReference>
<dbReference type="InterPro" id="IPR027417">
    <property type="entry name" value="P-loop_NTPase"/>
</dbReference>
<keyword evidence="14" id="KW-1185">Reference proteome</keyword>
<evidence type="ECO:0000256" key="10">
    <source>
        <dbReference type="HAMAP-Rule" id="MF_01820"/>
    </source>
</evidence>
<dbReference type="AlphaFoldDB" id="A0A132NA18"/>
<evidence type="ECO:0000313" key="14">
    <source>
        <dbReference type="Proteomes" id="UP000243024"/>
    </source>
</evidence>
<accession>A0A132NA18</accession>
<evidence type="ECO:0000259" key="12">
    <source>
        <dbReference type="PROSITE" id="PS51721"/>
    </source>
</evidence>
<keyword evidence="4 10" id="KW-0699">rRNA-binding</keyword>
<feature type="binding site" evidence="10">
    <location>
        <begin position="115"/>
        <end position="118"/>
    </location>
    <ligand>
        <name>GTP</name>
        <dbReference type="ChEBI" id="CHEBI:37565"/>
    </ligand>
</feature>
<feature type="binding site" evidence="10">
    <location>
        <position position="265"/>
    </location>
    <ligand>
        <name>Zn(2+)</name>
        <dbReference type="ChEBI" id="CHEBI:29105"/>
    </ligand>
</feature>
<dbReference type="GO" id="GO:0003924">
    <property type="term" value="F:GTPase activity"/>
    <property type="evidence" value="ECO:0007669"/>
    <property type="project" value="UniProtKB-UniRule"/>
</dbReference>
<protein>
    <recommendedName>
        <fullName evidence="10">Small ribosomal subunit biogenesis GTPase RsgA</fullName>
        <ecNumber evidence="10">3.6.1.-</ecNumber>
    </recommendedName>
</protein>
<evidence type="ECO:0000256" key="4">
    <source>
        <dbReference type="ARBA" id="ARBA00022730"/>
    </source>
</evidence>
<dbReference type="InterPro" id="IPR004881">
    <property type="entry name" value="Ribosome_biogen_GTPase_RsgA"/>
</dbReference>
<dbReference type="GO" id="GO:0046872">
    <property type="term" value="F:metal ion binding"/>
    <property type="evidence" value="ECO:0007669"/>
    <property type="project" value="UniProtKB-KW"/>
</dbReference>
<dbReference type="STRING" id="1484.SA87_06245"/>
<evidence type="ECO:0000256" key="8">
    <source>
        <dbReference type="ARBA" id="ARBA00022884"/>
    </source>
</evidence>
<dbReference type="PROSITE" id="PS51721">
    <property type="entry name" value="G_CP"/>
    <property type="match status" value="1"/>
</dbReference>
<keyword evidence="3 10" id="KW-0479">Metal-binding</keyword>
<dbReference type="SUPFAM" id="SSF52540">
    <property type="entry name" value="P-loop containing nucleoside triphosphate hydrolases"/>
    <property type="match status" value="1"/>
</dbReference>
<dbReference type="GO" id="GO:0042274">
    <property type="term" value="P:ribosomal small subunit biogenesis"/>
    <property type="evidence" value="ECO:0007669"/>
    <property type="project" value="UniProtKB-UniRule"/>
</dbReference>
<dbReference type="GO" id="GO:0005737">
    <property type="term" value="C:cytoplasm"/>
    <property type="evidence" value="ECO:0007669"/>
    <property type="project" value="UniProtKB-SubCell"/>
</dbReference>
<dbReference type="SUPFAM" id="SSF50249">
    <property type="entry name" value="Nucleic acid-binding proteins"/>
    <property type="match status" value="1"/>
</dbReference>
<dbReference type="OrthoDB" id="9809485at2"/>
<keyword evidence="7 10" id="KW-0862">Zinc</keyword>
<evidence type="ECO:0000256" key="5">
    <source>
        <dbReference type="ARBA" id="ARBA00022741"/>
    </source>
</evidence>
<dbReference type="GO" id="GO:0005525">
    <property type="term" value="F:GTP binding"/>
    <property type="evidence" value="ECO:0007669"/>
    <property type="project" value="UniProtKB-UniRule"/>
</dbReference>
<comment type="function">
    <text evidence="10">One of several proteins that assist in the late maturation steps of the functional core of the 30S ribosomal subunit. Helps release RbfA from mature subunits. May play a role in the assembly of ribosomal proteins into the subunit. Circularly permuted GTPase that catalyzes slow GTP hydrolysis, GTPase activity is stimulated by the 30S ribosomal subunit.</text>
</comment>
<evidence type="ECO:0000313" key="13">
    <source>
        <dbReference type="EMBL" id="OAR05096.1"/>
    </source>
</evidence>
<feature type="binding site" evidence="10">
    <location>
        <position position="271"/>
    </location>
    <ligand>
        <name>Zn(2+)</name>
        <dbReference type="ChEBI" id="CHEBI:29105"/>
    </ligand>
</feature>
<gene>
    <name evidence="10" type="primary">rsgA</name>
    <name evidence="13" type="ORF">SA87_06245</name>
</gene>
<comment type="subcellular location">
    <subcellularLocation>
        <location evidence="10">Cytoplasm</location>
    </subcellularLocation>
</comment>
<dbReference type="Gene3D" id="1.10.40.50">
    <property type="entry name" value="Probable gtpase engc, domain 3"/>
    <property type="match status" value="1"/>
</dbReference>
<keyword evidence="5 10" id="KW-0547">Nucleotide-binding</keyword>
<feature type="domain" description="EngC GTPase" evidence="11">
    <location>
        <begin position="75"/>
        <end position="233"/>
    </location>
</feature>
<comment type="subunit">
    <text evidence="10">Monomer. Associates with 30S ribosomal subunit, binds 16S rRNA.</text>
</comment>
<evidence type="ECO:0000256" key="3">
    <source>
        <dbReference type="ARBA" id="ARBA00022723"/>
    </source>
</evidence>
<evidence type="ECO:0000256" key="1">
    <source>
        <dbReference type="ARBA" id="ARBA00022490"/>
    </source>
</evidence>
<evidence type="ECO:0000256" key="2">
    <source>
        <dbReference type="ARBA" id="ARBA00022517"/>
    </source>
</evidence>
<evidence type="ECO:0000256" key="6">
    <source>
        <dbReference type="ARBA" id="ARBA00022801"/>
    </source>
</evidence>
<dbReference type="RefSeq" id="WP_066198902.1">
    <property type="nucleotide sequence ID" value="NZ_CBCSAS010000019.1"/>
</dbReference>
<dbReference type="EC" id="3.6.1.-" evidence="10"/>
<dbReference type="Gene3D" id="3.40.50.300">
    <property type="entry name" value="P-loop containing nucleotide triphosphate hydrolases"/>
    <property type="match status" value="1"/>
</dbReference>
<keyword evidence="8 10" id="KW-0694">RNA-binding</keyword>
<feature type="binding site" evidence="10">
    <location>
        <position position="258"/>
    </location>
    <ligand>
        <name>Zn(2+)</name>
        <dbReference type="ChEBI" id="CHEBI:29105"/>
    </ligand>
</feature>
<name>A0A132NA18_HYDSH</name>
<dbReference type="CDD" id="cd01854">
    <property type="entry name" value="YjeQ_EngC"/>
    <property type="match status" value="1"/>
</dbReference>
<dbReference type="GO" id="GO:0019843">
    <property type="term" value="F:rRNA binding"/>
    <property type="evidence" value="ECO:0007669"/>
    <property type="project" value="UniProtKB-KW"/>
</dbReference>
<keyword evidence="6 10" id="KW-0378">Hydrolase</keyword>
<dbReference type="PANTHER" id="PTHR32120">
    <property type="entry name" value="SMALL RIBOSOMAL SUBUNIT BIOGENESIS GTPASE RSGA"/>
    <property type="match status" value="1"/>
</dbReference>
<sequence>MPTGTIVKAVGGFYDVAPDDAPRRIVRCRARGVFRKENLIPLAGDRVRFTPIGAGEGWIETIEPRKNAFVRPPVANVDRILVVHSVAMPPLSRRAIDRILVLAEARGVEGAIVLTKQDLLAELPDEERAEGERETAEAVRVYRSAGYPVVLASAPSGAGIEAVRRLLTGRITVLAGPSGVGKSTLLRALVPERAAAIAVGAVSARTARGRHTTRAVELLSAGGGWIADTPGFTALELDLSPEALGAAFPEFRPYAPACRYRGCLHEAEPGCAVRAAVESGAIDALRYRHYLQFLAELKEREEKRYR</sequence>
<dbReference type="NCBIfam" id="TIGR00157">
    <property type="entry name" value="ribosome small subunit-dependent GTPase A"/>
    <property type="match status" value="1"/>
</dbReference>
<dbReference type="Pfam" id="PF03193">
    <property type="entry name" value="RsgA_GTPase"/>
    <property type="match status" value="1"/>
</dbReference>
<proteinExistence type="inferred from homology"/>
<feature type="binding site" evidence="10">
    <location>
        <begin position="176"/>
        <end position="184"/>
    </location>
    <ligand>
        <name>GTP</name>
        <dbReference type="ChEBI" id="CHEBI:37565"/>
    </ligand>
</feature>
<reference evidence="13 14" key="1">
    <citation type="submission" date="2015-09" db="EMBL/GenBank/DDBJ databases">
        <title>Draft genome sequence of Hydrogenibacillus schlegelii DSM 2000.</title>
        <authorList>
            <person name="Hemp J."/>
        </authorList>
    </citation>
    <scope>NUCLEOTIDE SEQUENCE [LARGE SCALE GENOMIC DNA]</scope>
    <source>
        <strain evidence="13 14">MA 48</strain>
    </source>
</reference>
<dbReference type="InterPro" id="IPR010914">
    <property type="entry name" value="RsgA_GTPase_dom"/>
</dbReference>
<dbReference type="PROSITE" id="PS50936">
    <property type="entry name" value="ENGC_GTPASE"/>
    <property type="match status" value="1"/>
</dbReference>
<keyword evidence="1 10" id="KW-0963">Cytoplasm</keyword>
<dbReference type="CDD" id="cd04466">
    <property type="entry name" value="S1_YloQ_GTPase"/>
    <property type="match status" value="1"/>
</dbReference>
<dbReference type="InterPro" id="IPR031944">
    <property type="entry name" value="RsgA_N"/>
</dbReference>
<dbReference type="InterPro" id="IPR012340">
    <property type="entry name" value="NA-bd_OB-fold"/>
</dbReference>
<evidence type="ECO:0000256" key="9">
    <source>
        <dbReference type="ARBA" id="ARBA00023134"/>
    </source>
</evidence>
<comment type="similarity">
    <text evidence="10">Belongs to the TRAFAC class YlqF/YawG GTPase family. RsgA subfamily.</text>
</comment>
<evidence type="ECO:0000259" key="11">
    <source>
        <dbReference type="PROSITE" id="PS50936"/>
    </source>
</evidence>